<organism evidence="1">
    <name type="scientific">Clastoptera arizonana</name>
    <name type="common">Arizona spittle bug</name>
    <dbReference type="NCBI Taxonomy" id="38151"/>
    <lineage>
        <taxon>Eukaryota</taxon>
        <taxon>Metazoa</taxon>
        <taxon>Ecdysozoa</taxon>
        <taxon>Arthropoda</taxon>
        <taxon>Hexapoda</taxon>
        <taxon>Insecta</taxon>
        <taxon>Pterygota</taxon>
        <taxon>Neoptera</taxon>
        <taxon>Paraneoptera</taxon>
        <taxon>Hemiptera</taxon>
        <taxon>Auchenorrhyncha</taxon>
        <taxon>Cercopoidea</taxon>
        <taxon>Clastopteridae</taxon>
        <taxon>Clastoptera</taxon>
    </lineage>
</organism>
<sequence>MEVDNHTEDSCTRFSFEGIESLFKWEPHIFNPFETSEDVVSRLLEKQEEIVLESDFPWRSFIIKLVISYELYRQDNLKESIENINECISILKDCELCIDYIYKRITKALWHVALGLKAFLLQESKLSREAEKILKMITPIEQMDVPNKAGIYGIKSAVLLEYTFNASEEALLTAKEAVKLDPDQPEWHFLCGKSCGTRRRVYMVFEGLDDFEKRELQQAVQLATVKSFKNLRYLLYFGNMFREYGFEIFKTNIQQPTFFHSNLYDIHLSLNTKARNTYKTVLKLQKDDPRIMARCCFGLLKLPTREVDFELIKFNIEKAVSIASSNKMVLHVYGRYLEYTEDYKNALKYYKLSSCYGACMNFIKLNYRLSKEKIELQKKENKKIDYNELYNPLDDYMELLENFKSTPRRQETLCQIASYYLFQKKDIMNAINYCKQVFMENINAYHLKKFRPNFLIVFEPIDLMKIIVKEANYILSTSTRSINLTGEDKKKLRCFIILIGSKDATVLPKDQNVYSPVKQILDKYHWLLKKISKRVHKRKIKKAKKQQQPVNFGKLTDFPDKVSDQIKALKLRRNQFWKPQKETEPQISSSYDNFKDKFFKLNNLLKRSKSLDSFNPVKKCKVDFEEELYNKSLASSNDSLYSLPWISEKGEEARGDKSKKKHSNLTLKWREKEEDLNKLTLDRRSSSCDKIDLKFDSKPKKSIDDCKSNEKNSHLKLKWRNKIEEPNKNIFDQRLSKNETNNLKSESNRISKSNSEVDYEMELVNKFSNHRIKESSFPWVKKEKRSDSEKRSRSYSISSCQVNEVTKQFSRTNFFDEDKRTYKVEVQKVELSPSKHIKGIDPVRWRSCNAIYEVNNLTEHFEKTKFFKGNDPGKIKKSFTKPESESKPIQSMGKLNLKTCLLEPIFKSNVQNKNIKEETIRNAGRGSLSSCPQETTKWKSSRMTSENKKVIGLISSPKIVLQTVIRQPYGPEEGKRGFEKKRTS</sequence>
<dbReference type="EMBL" id="GEDC01010204">
    <property type="protein sequence ID" value="JAS27094.1"/>
    <property type="molecule type" value="Transcribed_RNA"/>
</dbReference>
<dbReference type="InterPro" id="IPR011990">
    <property type="entry name" value="TPR-like_helical_dom_sf"/>
</dbReference>
<name>A0A1B6DN35_9HEMI</name>
<protein>
    <submittedName>
        <fullName evidence="1">Uncharacterized protein</fullName>
    </submittedName>
</protein>
<evidence type="ECO:0000313" key="1">
    <source>
        <dbReference type="EMBL" id="JAS27094.1"/>
    </source>
</evidence>
<accession>A0A1B6DN35</accession>
<reference evidence="1" key="1">
    <citation type="submission" date="2015-12" db="EMBL/GenBank/DDBJ databases">
        <title>De novo transcriptome assembly of four potential Pierce s Disease insect vectors from Arizona vineyards.</title>
        <authorList>
            <person name="Tassone E.E."/>
        </authorList>
    </citation>
    <scope>NUCLEOTIDE SEQUENCE</scope>
</reference>
<dbReference type="Gene3D" id="1.25.40.10">
    <property type="entry name" value="Tetratricopeptide repeat domain"/>
    <property type="match status" value="1"/>
</dbReference>
<gene>
    <name evidence="1" type="ORF">g.12628</name>
</gene>
<dbReference type="SUPFAM" id="SSF48452">
    <property type="entry name" value="TPR-like"/>
    <property type="match status" value="1"/>
</dbReference>
<proteinExistence type="predicted"/>
<dbReference type="AlphaFoldDB" id="A0A1B6DN35"/>